<reference evidence="3 4" key="1">
    <citation type="submission" date="2024-11" db="EMBL/GenBank/DDBJ databases">
        <authorList>
            <person name="Heng Y.C."/>
            <person name="Lim A.C.H."/>
            <person name="Lee J.K.Y."/>
            <person name="Kittelmann S."/>
        </authorList>
    </citation>
    <scope>NUCLEOTIDE SEQUENCE [LARGE SCALE GENOMIC DNA]</scope>
    <source>
        <strain evidence="3 4">WILCCON 0114</strain>
    </source>
</reference>
<evidence type="ECO:0000313" key="4">
    <source>
        <dbReference type="Proteomes" id="UP001623592"/>
    </source>
</evidence>
<sequence length="200" mass="22405">MKKSELTKLIETLSDDADIDETISKSDLGKALVNSSLTLDAFKSKLESDPTFKSFMDSEKDKHSTKSLETWKTNNLQKEIDAEIKKRYPEADPKDTKLAEMEKKLEQMQKDAARKELTNKALKVAQEKKLPTELIDYFVGADEDTTKANLKTLETVFSKHDEAIKTEILKGGTYKPGGQGGQPTEEATKSQINSIFGIKQ</sequence>
<organism evidence="3 4">
    <name type="scientific">Clostridium neuense</name>
    <dbReference type="NCBI Taxonomy" id="1728934"/>
    <lineage>
        <taxon>Bacteria</taxon>
        <taxon>Bacillati</taxon>
        <taxon>Bacillota</taxon>
        <taxon>Clostridia</taxon>
        <taxon>Eubacteriales</taxon>
        <taxon>Clostridiaceae</taxon>
        <taxon>Clostridium</taxon>
    </lineage>
</organism>
<dbReference type="InterPro" id="IPR025580">
    <property type="entry name" value="Gp46"/>
</dbReference>
<dbReference type="EMBL" id="JBJIAA010000010">
    <property type="protein sequence ID" value="MFL0251402.1"/>
    <property type="molecule type" value="Genomic_DNA"/>
</dbReference>
<keyword evidence="4" id="KW-1185">Reference proteome</keyword>
<evidence type="ECO:0000313" key="3">
    <source>
        <dbReference type="EMBL" id="MFL0251402.1"/>
    </source>
</evidence>
<name>A0ABW8TGK0_9CLOT</name>
<evidence type="ECO:0000256" key="2">
    <source>
        <dbReference type="SAM" id="MobiDB-lite"/>
    </source>
</evidence>
<comment type="caution">
    <text evidence="3">The sequence shown here is derived from an EMBL/GenBank/DDBJ whole genome shotgun (WGS) entry which is preliminary data.</text>
</comment>
<feature type="region of interest" description="Disordered" evidence="2">
    <location>
        <begin position="171"/>
        <end position="200"/>
    </location>
</feature>
<gene>
    <name evidence="3" type="ORF">ACJDT4_13345</name>
</gene>
<accession>A0ABW8TGK0</accession>
<dbReference type="Proteomes" id="UP001623592">
    <property type="component" value="Unassembled WGS sequence"/>
</dbReference>
<dbReference type="RefSeq" id="WP_406788057.1">
    <property type="nucleotide sequence ID" value="NZ_JBJIAA010000010.1"/>
</dbReference>
<dbReference type="Pfam" id="PF14265">
    <property type="entry name" value="DUF4355"/>
    <property type="match status" value="1"/>
</dbReference>
<feature type="coiled-coil region" evidence="1">
    <location>
        <begin position="98"/>
        <end position="125"/>
    </location>
</feature>
<proteinExistence type="predicted"/>
<evidence type="ECO:0000256" key="1">
    <source>
        <dbReference type="SAM" id="Coils"/>
    </source>
</evidence>
<protein>
    <submittedName>
        <fullName evidence="3">DUF4355 domain-containing protein</fullName>
    </submittedName>
</protein>
<keyword evidence="1" id="KW-0175">Coiled coil</keyword>